<protein>
    <submittedName>
        <fullName evidence="1">Uncharacterized protein</fullName>
    </submittedName>
</protein>
<evidence type="ECO:0000313" key="2">
    <source>
        <dbReference type="Proteomes" id="UP001060085"/>
    </source>
</evidence>
<name>A0ACC0CDX2_CATRO</name>
<sequence length="1273" mass="145679">MAKRRRRKTVPEVLWRLFHNRARTLAETVLSLLPSPPPSPADCLCKGRVCLGCSGDNAMSYLVRSNDTPDYRKLLNKCFVFVPDDAPPFPGFDPHKRWPHLEIVRRSIELTMCQKPKPRTLNVLCSDYNERSRCSVMLELLTSSAWRLLWRRVGDVLMVYLLRNASIFLPLPQRTYHQVAGFPISDLCSTFSRRLSSAEHKHAAEPLSGFGKKRKRIDKINRAPDKLQKTSSSDVDFISSSVSCAGCNHKTCITPSNSCFSEAYYRKSSSGEITEANTMDSVYTKVYPLPQIEQSSSQPSTLPRKRRRQNSWQRRRKRRQIGFQPISSLIQCAKSLNDEHILCGELQSGLSDLHLFSEKTMCSCCLVLHTLSKVTSKAQIDKQPMFYKAERSSSVFPRNHVLNSLKPNSYGANLLFRQIFGSSDAPESCSHDQCSLIKPTCQYHAIIKQLKALIRKARSFQPVRLLDKHCVTTSFCQNTGECSALVTEVSKSEKNLKGKEYAGVPVARDLPLEKFHSSDSRSCGEIREALDHQYNPSKPYCLKKQVVSFIWAACRSIVPPELLGSPRNWRVLRKNISNFICLRRFEKFSLHQCMHKLKATKFPLLVDKQLSCRPSSTMSNFPEGHQPGQLKGYCNISLTNSGEHKILQRWILWFFSHLVVPLLQANFYITESEHGNQEVYYYKISIWEKLMSETFASLENRSYLQLNEATVRKIIGSRTFGFSKIRLRPRENGFRVLANLKAPSRLPVKSSLQPRPSTSSKLPFNRRNVTYAYFKSVNKLLNDVHVVLKGIQVKEPDKLGSSVFDYNDVYKKFLPFLSLLKSGSSSLPGVFVVVADVSKAFDSVDQDKLLRIMEEVISDDEYPLNKYLQVICRRKSIWVRNHLMVPLQNNIPKSSNGASFSPTCAPHSILIKQESSKMTKKAELFLNLNEHIKRNVLQFGNSFFLQKVGIPQGSILSSLLCSFYYGHLERKVIYPFLEKACNPMTGDLGTIRNNKTVTCTSKCILLRFVDDFLFISTSRNQAAQFLSLLQSGFREYNCYMNKGKFGLNFEMDGMLQLKSSRFYVGEDGISFLRWSGLLLNCSTLEIQADYSRYLNSHLSSSLTVNRHSHPARVLMTKICDHLRPKCHPLFYDSNINSAGVVRLNIYQNFLICAMKFHCYVCSLNDLPDFSMDFYMHAVEKSLRFLHNLIKRRMNSMRLGSSNRPIFEVSKSETEWLGLTAYSRVLRRKNCCYGKLLPLLKSKLMAHKETKSISLALEYAVDDIHSSLIWRIKY</sequence>
<evidence type="ECO:0000313" key="1">
    <source>
        <dbReference type="EMBL" id="KAI5683135.1"/>
    </source>
</evidence>
<reference evidence="2" key="1">
    <citation type="journal article" date="2023" name="Nat. Plants">
        <title>Single-cell RNA sequencing provides a high-resolution roadmap for understanding the multicellular compartmentation of specialized metabolism.</title>
        <authorList>
            <person name="Sun S."/>
            <person name="Shen X."/>
            <person name="Li Y."/>
            <person name="Li Y."/>
            <person name="Wang S."/>
            <person name="Li R."/>
            <person name="Zhang H."/>
            <person name="Shen G."/>
            <person name="Guo B."/>
            <person name="Wei J."/>
            <person name="Xu J."/>
            <person name="St-Pierre B."/>
            <person name="Chen S."/>
            <person name="Sun C."/>
        </authorList>
    </citation>
    <scope>NUCLEOTIDE SEQUENCE [LARGE SCALE GENOMIC DNA]</scope>
</reference>
<dbReference type="EMBL" id="CM044701">
    <property type="protein sequence ID" value="KAI5683135.1"/>
    <property type="molecule type" value="Genomic_DNA"/>
</dbReference>
<comment type="caution">
    <text evidence="1">The sequence shown here is derived from an EMBL/GenBank/DDBJ whole genome shotgun (WGS) entry which is preliminary data.</text>
</comment>
<proteinExistence type="predicted"/>
<dbReference type="Proteomes" id="UP001060085">
    <property type="component" value="Linkage Group LG01"/>
</dbReference>
<keyword evidence="2" id="KW-1185">Reference proteome</keyword>
<accession>A0ACC0CDX2</accession>
<organism evidence="1 2">
    <name type="scientific">Catharanthus roseus</name>
    <name type="common">Madagascar periwinkle</name>
    <name type="synonym">Vinca rosea</name>
    <dbReference type="NCBI Taxonomy" id="4058"/>
    <lineage>
        <taxon>Eukaryota</taxon>
        <taxon>Viridiplantae</taxon>
        <taxon>Streptophyta</taxon>
        <taxon>Embryophyta</taxon>
        <taxon>Tracheophyta</taxon>
        <taxon>Spermatophyta</taxon>
        <taxon>Magnoliopsida</taxon>
        <taxon>eudicotyledons</taxon>
        <taxon>Gunneridae</taxon>
        <taxon>Pentapetalae</taxon>
        <taxon>asterids</taxon>
        <taxon>lamiids</taxon>
        <taxon>Gentianales</taxon>
        <taxon>Apocynaceae</taxon>
        <taxon>Rauvolfioideae</taxon>
        <taxon>Vinceae</taxon>
        <taxon>Catharanthinae</taxon>
        <taxon>Catharanthus</taxon>
    </lineage>
</organism>
<gene>
    <name evidence="1" type="ORF">M9H77_04363</name>
</gene>